<evidence type="ECO:0000313" key="6">
    <source>
        <dbReference type="EMBL" id="KAG5675667.1"/>
    </source>
</evidence>
<dbReference type="Gene3D" id="3.20.20.190">
    <property type="entry name" value="Phosphatidylinositol (PI) phosphodiesterase"/>
    <property type="match status" value="1"/>
</dbReference>
<organism evidence="6 7">
    <name type="scientific">Polypedilum vanderplanki</name>
    <name type="common">Sleeping chironomid midge</name>
    <dbReference type="NCBI Taxonomy" id="319348"/>
    <lineage>
        <taxon>Eukaryota</taxon>
        <taxon>Metazoa</taxon>
        <taxon>Ecdysozoa</taxon>
        <taxon>Arthropoda</taxon>
        <taxon>Hexapoda</taxon>
        <taxon>Insecta</taxon>
        <taxon>Pterygota</taxon>
        <taxon>Neoptera</taxon>
        <taxon>Endopterygota</taxon>
        <taxon>Diptera</taxon>
        <taxon>Nematocera</taxon>
        <taxon>Chironomoidea</taxon>
        <taxon>Chironomidae</taxon>
        <taxon>Chironominae</taxon>
        <taxon>Polypedilum</taxon>
        <taxon>Polypedilum</taxon>
    </lineage>
</organism>
<dbReference type="AlphaFoldDB" id="A0A9J6C1I0"/>
<evidence type="ECO:0000256" key="2">
    <source>
        <dbReference type="ARBA" id="ARBA00022801"/>
    </source>
</evidence>
<evidence type="ECO:0000256" key="1">
    <source>
        <dbReference type="ARBA" id="ARBA00007277"/>
    </source>
</evidence>
<dbReference type="InterPro" id="IPR013783">
    <property type="entry name" value="Ig-like_fold"/>
</dbReference>
<comment type="caution">
    <text evidence="6">The sequence shown here is derived from an EMBL/GenBank/DDBJ whole genome shotgun (WGS) entry which is preliminary data.</text>
</comment>
<keyword evidence="2" id="KW-0378">Hydrolase</keyword>
<accession>A0A9J6C1I0</accession>
<feature type="domain" description="CBM20" evidence="4">
    <location>
        <begin position="24"/>
        <end position="155"/>
    </location>
</feature>
<dbReference type="InterPro" id="IPR002044">
    <property type="entry name" value="CBM20"/>
</dbReference>
<dbReference type="Gene3D" id="2.60.40.10">
    <property type="entry name" value="Immunoglobulins"/>
    <property type="match status" value="1"/>
</dbReference>
<dbReference type="PANTHER" id="PTHR22958">
    <property type="entry name" value="GLYCEROPHOSPHORYL DIESTER PHOSPHODIESTERASE"/>
    <property type="match status" value="1"/>
</dbReference>
<dbReference type="PROSITE" id="PS51704">
    <property type="entry name" value="GP_PDE"/>
    <property type="match status" value="1"/>
</dbReference>
<protein>
    <submittedName>
        <fullName evidence="6">Uncharacterized protein</fullName>
    </submittedName>
</protein>
<sequence length="663" mass="76609">MQRWWFTDDKTKEGKNNRTEQRPKKTNDQQRNGFNIRECKFSVFVNKDLNSNEKVAITGNIDELGNWDPNYCVFLSQTTDGNIWSVVLNIPSNLDINYRYFIASIDESQNPPRTHVRKWETHLHPRRFFADQQSTAIDTFGVIDGIEKVDSGWLTNETLIHLKFMNNPFVLKERIKNRQIYVKITPMNMRLNAESSSNVQSIAEDSMSNDAREYPSAYAYTEVATLNANNDDYLFSEQEQHGRQYKDNDIMFFRITISEPEDIAYCIDLFGTKDNNNTPPKHLGYHYLLPNMLKNSEGTLELTITCATTHRPLGMMRVQFLKVTPLNNPRCDMEVTYERYWNNKHQGLDVGHRGTGTSFKTTSGHGVIRENTIASLKKAGESGAQFVEFDVQLSKDLHPVIYHDFKVYVSLKKKTTLEENDMLELPMRELTLEQLKNLKVYHVVEGRTKEAKFFDENLAEHQPFPELAEALEVIDEKLGFNIEIKSAQPLEDGTLEDEHLSIDKNLYVDSILDVVLAKAGKRRIVFSCFDPDVCIMLRYKQNIYPTMFLTLGRSERYPGYLNPCCNTIENASKFCVANELLGIVAHSEDLLRDMSQVNMVRDKSLCLFCWGEDNNCKDTIKFLKEKGLHGIIYDRIDTLIEKDVYIIGAETKRDSELLKQMTQ</sequence>
<reference evidence="6" key="1">
    <citation type="submission" date="2021-03" db="EMBL/GenBank/DDBJ databases">
        <title>Chromosome level genome of the anhydrobiotic midge Polypedilum vanderplanki.</title>
        <authorList>
            <person name="Yoshida Y."/>
            <person name="Kikawada T."/>
            <person name="Gusev O."/>
        </authorList>
    </citation>
    <scope>NUCLEOTIDE SEQUENCE</scope>
    <source>
        <strain evidence="6">NIAS01</strain>
        <tissue evidence="6">Whole body or cell culture</tissue>
    </source>
</reference>
<feature type="compositionally biased region" description="Basic and acidic residues" evidence="3">
    <location>
        <begin position="1"/>
        <end position="28"/>
    </location>
</feature>
<dbReference type="EMBL" id="JADBJN010000002">
    <property type="protein sequence ID" value="KAG5675667.1"/>
    <property type="molecule type" value="Genomic_DNA"/>
</dbReference>
<dbReference type="Proteomes" id="UP001107558">
    <property type="component" value="Chromosome 2"/>
</dbReference>
<name>A0A9J6C1I0_POLVA</name>
<dbReference type="InterPro" id="IPR013784">
    <property type="entry name" value="Carb-bd-like_fold"/>
</dbReference>
<evidence type="ECO:0000313" key="7">
    <source>
        <dbReference type="Proteomes" id="UP001107558"/>
    </source>
</evidence>
<dbReference type="Pfam" id="PF00686">
    <property type="entry name" value="CBM_20"/>
    <property type="match status" value="1"/>
</dbReference>
<dbReference type="GO" id="GO:0046475">
    <property type="term" value="P:glycerophospholipid catabolic process"/>
    <property type="evidence" value="ECO:0007669"/>
    <property type="project" value="TreeGrafter"/>
</dbReference>
<dbReference type="Pfam" id="PF03009">
    <property type="entry name" value="GDPD"/>
    <property type="match status" value="1"/>
</dbReference>
<dbReference type="InterPro" id="IPR030395">
    <property type="entry name" value="GP_PDE_dom"/>
</dbReference>
<dbReference type="PROSITE" id="PS50007">
    <property type="entry name" value="PIPLC_X_DOMAIN"/>
    <property type="match status" value="1"/>
</dbReference>
<dbReference type="GO" id="GO:2001070">
    <property type="term" value="F:starch binding"/>
    <property type="evidence" value="ECO:0007669"/>
    <property type="project" value="InterPro"/>
</dbReference>
<dbReference type="PANTHER" id="PTHR22958:SF1">
    <property type="entry name" value="GLYCEROPHOSPHOCHOLINE PHOSPHODIESTERASE GPCPD1"/>
    <property type="match status" value="1"/>
</dbReference>
<dbReference type="FunFam" id="3.20.20.190:FF:000032">
    <property type="entry name" value="Glycerophosphoryl diester phosphodiesterase, putative"/>
    <property type="match status" value="1"/>
</dbReference>
<keyword evidence="7" id="KW-1185">Reference proteome</keyword>
<dbReference type="SMART" id="SM01065">
    <property type="entry name" value="CBM_2"/>
    <property type="match status" value="1"/>
</dbReference>
<dbReference type="GO" id="GO:0047389">
    <property type="term" value="F:glycerophosphocholine phosphodiesterase activity"/>
    <property type="evidence" value="ECO:0007669"/>
    <property type="project" value="TreeGrafter"/>
</dbReference>
<proteinExistence type="inferred from homology"/>
<comment type="similarity">
    <text evidence="1">Belongs to the glycerophosphoryl diester phosphodiesterase family.</text>
</comment>
<dbReference type="SUPFAM" id="SSF51695">
    <property type="entry name" value="PLC-like phosphodiesterases"/>
    <property type="match status" value="1"/>
</dbReference>
<dbReference type="SUPFAM" id="SSF49452">
    <property type="entry name" value="Starch-binding domain-like"/>
    <property type="match status" value="1"/>
</dbReference>
<feature type="domain" description="GP-PDE" evidence="5">
    <location>
        <begin position="347"/>
        <end position="643"/>
    </location>
</feature>
<feature type="region of interest" description="Disordered" evidence="3">
    <location>
        <begin position="1"/>
        <end position="31"/>
    </location>
</feature>
<dbReference type="InterPro" id="IPR057506">
    <property type="entry name" value="C2_GPCPD1"/>
</dbReference>
<evidence type="ECO:0000259" key="5">
    <source>
        <dbReference type="PROSITE" id="PS51704"/>
    </source>
</evidence>
<dbReference type="InterPro" id="IPR017946">
    <property type="entry name" value="PLC-like_Pdiesterase_TIM-brl"/>
</dbReference>
<dbReference type="OrthoDB" id="1058301at2759"/>
<dbReference type="InterPro" id="IPR051578">
    <property type="entry name" value="GDPD"/>
</dbReference>
<evidence type="ECO:0000256" key="3">
    <source>
        <dbReference type="SAM" id="MobiDB-lite"/>
    </source>
</evidence>
<dbReference type="PROSITE" id="PS51166">
    <property type="entry name" value="CBM20"/>
    <property type="match status" value="1"/>
</dbReference>
<evidence type="ECO:0000259" key="4">
    <source>
        <dbReference type="PROSITE" id="PS51166"/>
    </source>
</evidence>
<gene>
    <name evidence="6" type="ORF">PVAND_005554</name>
</gene>
<dbReference type="Pfam" id="PF25329">
    <property type="entry name" value="C2_GDE1"/>
    <property type="match status" value="1"/>
</dbReference>